<keyword evidence="3 6" id="KW-0812">Transmembrane</keyword>
<dbReference type="PANTHER" id="PTHR23513">
    <property type="entry name" value="INTEGRAL MEMBRANE EFFLUX PROTEIN-RELATED"/>
    <property type="match status" value="1"/>
</dbReference>
<dbReference type="SUPFAM" id="SSF103473">
    <property type="entry name" value="MFS general substrate transporter"/>
    <property type="match status" value="1"/>
</dbReference>
<dbReference type="InterPro" id="IPR036259">
    <property type="entry name" value="MFS_trans_sf"/>
</dbReference>
<name>A0AAU8DTG7_9ACTN</name>
<gene>
    <name evidence="7" type="ORF">ABLG96_10310</name>
</gene>
<feature type="transmembrane region" description="Helical" evidence="6">
    <location>
        <begin position="50"/>
        <end position="68"/>
    </location>
</feature>
<feature type="transmembrane region" description="Helical" evidence="6">
    <location>
        <begin position="298"/>
        <end position="316"/>
    </location>
</feature>
<evidence type="ECO:0000313" key="7">
    <source>
        <dbReference type="EMBL" id="XCG65630.1"/>
    </source>
</evidence>
<feature type="transmembrane region" description="Helical" evidence="6">
    <location>
        <begin position="12"/>
        <end position="38"/>
    </location>
</feature>
<feature type="transmembrane region" description="Helical" evidence="6">
    <location>
        <begin position="181"/>
        <end position="198"/>
    </location>
</feature>
<accession>A0AAU8DTG7</accession>
<dbReference type="RefSeq" id="WP_353651235.1">
    <property type="nucleotide sequence ID" value="NZ_CP159218.1"/>
</dbReference>
<feature type="transmembrane region" description="Helical" evidence="6">
    <location>
        <begin position="80"/>
        <end position="100"/>
    </location>
</feature>
<keyword evidence="4 6" id="KW-1133">Transmembrane helix</keyword>
<evidence type="ECO:0000256" key="5">
    <source>
        <dbReference type="ARBA" id="ARBA00023136"/>
    </source>
</evidence>
<dbReference type="AlphaFoldDB" id="A0AAU8DTG7"/>
<comment type="subcellular location">
    <subcellularLocation>
        <location evidence="1">Cell membrane</location>
        <topology evidence="1">Multi-pass membrane protein</topology>
    </subcellularLocation>
</comment>
<dbReference type="EMBL" id="CP159218">
    <property type="protein sequence ID" value="XCG65630.1"/>
    <property type="molecule type" value="Genomic_DNA"/>
</dbReference>
<dbReference type="Gene3D" id="1.20.1250.20">
    <property type="entry name" value="MFS general substrate transporter like domains"/>
    <property type="match status" value="1"/>
</dbReference>
<dbReference type="GO" id="GO:0022857">
    <property type="term" value="F:transmembrane transporter activity"/>
    <property type="evidence" value="ECO:0007669"/>
    <property type="project" value="InterPro"/>
</dbReference>
<feature type="transmembrane region" description="Helical" evidence="6">
    <location>
        <begin position="322"/>
        <end position="346"/>
    </location>
</feature>
<feature type="transmembrane region" description="Helical" evidence="6">
    <location>
        <begin position="155"/>
        <end position="175"/>
    </location>
</feature>
<sequence>MDSITKNVSRTALPLGTAVAASFVSVTGTAMTAIAVPLLVLGVTGSGRDAGVVAFFELAPYLLAQFFGGPWADRLGFRRVSTVGNAVAGAVVCLVPWLFLGAVPQLWVLCVLLALAGLARGLADLGSGALVPVLAAAGAVTMSRASGWNNTAQRAALVVGGLLGGLLLTVASPSVVILGDGISFLAAAAMFASIRSIGVRDSSGTRGRADDGENYRTRLRAGFAFIGGDRLVRALVLVSASTNLFAAALSGVLLQAWSLDRGVAAGALGVIFAALGLGQVAGSIITATWGSRLPRFRMFVIGFLVGGPPMFLAPALSGMPLVVGAIVLLGGVALGMVNPVLGAVYYERIPVPLLARVLGTIRATAWVGSRSDHCSVGSCSVSSASPRRCWSALSATPHSP</sequence>
<dbReference type="PANTHER" id="PTHR23513:SF6">
    <property type="entry name" value="MAJOR FACILITATOR SUPERFAMILY ASSOCIATED DOMAIN-CONTAINING PROTEIN"/>
    <property type="match status" value="1"/>
</dbReference>
<feature type="transmembrane region" description="Helical" evidence="6">
    <location>
        <begin position="234"/>
        <end position="257"/>
    </location>
</feature>
<dbReference type="Pfam" id="PF07690">
    <property type="entry name" value="MFS_1"/>
    <property type="match status" value="1"/>
</dbReference>
<protein>
    <submittedName>
        <fullName evidence="7">MFS transporter</fullName>
    </submittedName>
</protein>
<proteinExistence type="predicted"/>
<evidence type="ECO:0000256" key="4">
    <source>
        <dbReference type="ARBA" id="ARBA00022989"/>
    </source>
</evidence>
<evidence type="ECO:0000256" key="3">
    <source>
        <dbReference type="ARBA" id="ARBA00022692"/>
    </source>
</evidence>
<feature type="transmembrane region" description="Helical" evidence="6">
    <location>
        <begin position="106"/>
        <end position="134"/>
    </location>
</feature>
<evidence type="ECO:0000256" key="1">
    <source>
        <dbReference type="ARBA" id="ARBA00004651"/>
    </source>
</evidence>
<reference evidence="7" key="1">
    <citation type="submission" date="2024-05" db="EMBL/GenBank/DDBJ databases">
        <authorList>
            <person name="Cai S.Y."/>
            <person name="Jin L.M."/>
            <person name="Li H.R."/>
        </authorList>
    </citation>
    <scope>NUCLEOTIDE SEQUENCE</scope>
    <source>
        <strain evidence="7">A5-74</strain>
    </source>
</reference>
<evidence type="ECO:0000256" key="6">
    <source>
        <dbReference type="SAM" id="Phobius"/>
    </source>
</evidence>
<dbReference type="InterPro" id="IPR011701">
    <property type="entry name" value="MFS"/>
</dbReference>
<evidence type="ECO:0000256" key="2">
    <source>
        <dbReference type="ARBA" id="ARBA00022475"/>
    </source>
</evidence>
<dbReference type="GO" id="GO:0005886">
    <property type="term" value="C:plasma membrane"/>
    <property type="evidence" value="ECO:0007669"/>
    <property type="project" value="UniProtKB-SubCell"/>
</dbReference>
<organism evidence="7">
    <name type="scientific">Nakamurella sp. A5-74</name>
    <dbReference type="NCBI Taxonomy" id="3158264"/>
    <lineage>
        <taxon>Bacteria</taxon>
        <taxon>Bacillati</taxon>
        <taxon>Actinomycetota</taxon>
        <taxon>Actinomycetes</taxon>
        <taxon>Nakamurellales</taxon>
        <taxon>Nakamurellaceae</taxon>
        <taxon>Nakamurella</taxon>
    </lineage>
</organism>
<keyword evidence="2" id="KW-1003">Cell membrane</keyword>
<keyword evidence="5 6" id="KW-0472">Membrane</keyword>
<feature type="transmembrane region" description="Helical" evidence="6">
    <location>
        <begin position="263"/>
        <end position="286"/>
    </location>
</feature>
<dbReference type="CDD" id="cd06173">
    <property type="entry name" value="MFS_MefA_like"/>
    <property type="match status" value="1"/>
</dbReference>